<evidence type="ECO:0000313" key="1">
    <source>
        <dbReference type="EMBL" id="KAK9145197.1"/>
    </source>
</evidence>
<reference evidence="1 2" key="1">
    <citation type="submission" date="2024-01" db="EMBL/GenBank/DDBJ databases">
        <title>Genome assemblies of Stephania.</title>
        <authorList>
            <person name="Yang L."/>
        </authorList>
    </citation>
    <scope>NUCLEOTIDE SEQUENCE [LARGE SCALE GENOMIC DNA]</scope>
    <source>
        <strain evidence="1">QJT</strain>
        <tissue evidence="1">Leaf</tissue>
    </source>
</reference>
<name>A0AAP0K3F8_9MAGN</name>
<sequence>MVAFLRDVGVQLYFENAKLQVTRLRASLTEQVGVFIPQLTFSVIDVHFNLVMEKIKSL</sequence>
<dbReference type="AlphaFoldDB" id="A0AAP0K3F8"/>
<organism evidence="1 2">
    <name type="scientific">Stephania japonica</name>
    <dbReference type="NCBI Taxonomy" id="461633"/>
    <lineage>
        <taxon>Eukaryota</taxon>
        <taxon>Viridiplantae</taxon>
        <taxon>Streptophyta</taxon>
        <taxon>Embryophyta</taxon>
        <taxon>Tracheophyta</taxon>
        <taxon>Spermatophyta</taxon>
        <taxon>Magnoliopsida</taxon>
        <taxon>Ranunculales</taxon>
        <taxon>Menispermaceae</taxon>
        <taxon>Menispermoideae</taxon>
        <taxon>Cissampelideae</taxon>
        <taxon>Stephania</taxon>
    </lineage>
</organism>
<evidence type="ECO:0000313" key="2">
    <source>
        <dbReference type="Proteomes" id="UP001417504"/>
    </source>
</evidence>
<protein>
    <submittedName>
        <fullName evidence="1">Uncharacterized protein</fullName>
    </submittedName>
</protein>
<keyword evidence="2" id="KW-1185">Reference proteome</keyword>
<proteinExistence type="predicted"/>
<dbReference type="Proteomes" id="UP001417504">
    <property type="component" value="Unassembled WGS sequence"/>
</dbReference>
<gene>
    <name evidence="1" type="ORF">Sjap_005100</name>
</gene>
<comment type="caution">
    <text evidence="1">The sequence shown here is derived from an EMBL/GenBank/DDBJ whole genome shotgun (WGS) entry which is preliminary data.</text>
</comment>
<accession>A0AAP0K3F8</accession>
<dbReference type="EMBL" id="JBBNAE010000002">
    <property type="protein sequence ID" value="KAK9145197.1"/>
    <property type="molecule type" value="Genomic_DNA"/>
</dbReference>